<feature type="non-terminal residue" evidence="2">
    <location>
        <position position="1"/>
    </location>
</feature>
<comment type="caution">
    <text evidence="2">The sequence shown here is derived from an EMBL/GenBank/DDBJ whole genome shotgun (WGS) entry which is preliminary data.</text>
</comment>
<evidence type="ECO:0000313" key="2">
    <source>
        <dbReference type="EMBL" id="GFD25880.1"/>
    </source>
</evidence>
<feature type="region of interest" description="Disordered" evidence="1">
    <location>
        <begin position="1"/>
        <end position="59"/>
    </location>
</feature>
<sequence>NEYAEETRDEESFDPIPQTPKNSDNEGNGDQDLGLNIGEEEAHIEEEEEDELYRDVNIN</sequence>
<name>A0A699UTR4_TANCI</name>
<gene>
    <name evidence="2" type="ORF">Tci_897849</name>
</gene>
<organism evidence="2">
    <name type="scientific">Tanacetum cinerariifolium</name>
    <name type="common">Dalmatian daisy</name>
    <name type="synonym">Chrysanthemum cinerariifolium</name>
    <dbReference type="NCBI Taxonomy" id="118510"/>
    <lineage>
        <taxon>Eukaryota</taxon>
        <taxon>Viridiplantae</taxon>
        <taxon>Streptophyta</taxon>
        <taxon>Embryophyta</taxon>
        <taxon>Tracheophyta</taxon>
        <taxon>Spermatophyta</taxon>
        <taxon>Magnoliopsida</taxon>
        <taxon>eudicotyledons</taxon>
        <taxon>Gunneridae</taxon>
        <taxon>Pentapetalae</taxon>
        <taxon>asterids</taxon>
        <taxon>campanulids</taxon>
        <taxon>Asterales</taxon>
        <taxon>Asteraceae</taxon>
        <taxon>Asteroideae</taxon>
        <taxon>Anthemideae</taxon>
        <taxon>Anthemidinae</taxon>
        <taxon>Tanacetum</taxon>
    </lineage>
</organism>
<reference evidence="2" key="1">
    <citation type="journal article" date="2019" name="Sci. Rep.">
        <title>Draft genome of Tanacetum cinerariifolium, the natural source of mosquito coil.</title>
        <authorList>
            <person name="Yamashiro T."/>
            <person name="Shiraishi A."/>
            <person name="Satake H."/>
            <person name="Nakayama K."/>
        </authorList>
    </citation>
    <scope>NUCLEOTIDE SEQUENCE</scope>
</reference>
<evidence type="ECO:0000256" key="1">
    <source>
        <dbReference type="SAM" id="MobiDB-lite"/>
    </source>
</evidence>
<dbReference type="AlphaFoldDB" id="A0A699UTR4"/>
<dbReference type="EMBL" id="BKCJ011364055">
    <property type="protein sequence ID" value="GFD25880.1"/>
    <property type="molecule type" value="Genomic_DNA"/>
</dbReference>
<accession>A0A699UTR4</accession>
<proteinExistence type="predicted"/>
<feature type="compositionally biased region" description="Acidic residues" evidence="1">
    <location>
        <begin position="38"/>
        <end position="52"/>
    </location>
</feature>
<protein>
    <submittedName>
        <fullName evidence="2">Uncharacterized protein</fullName>
    </submittedName>
</protein>
<feature type="compositionally biased region" description="Polar residues" evidence="1">
    <location>
        <begin position="19"/>
        <end position="28"/>
    </location>
</feature>